<reference evidence="2 3" key="1">
    <citation type="journal article" date="2019" name="Genome Biol. Evol.">
        <title>Insights into the evolution of the New World diploid cottons (Gossypium, subgenus Houzingenia) based on genome sequencing.</title>
        <authorList>
            <person name="Grover C.E."/>
            <person name="Arick M.A. 2nd"/>
            <person name="Thrash A."/>
            <person name="Conover J.L."/>
            <person name="Sanders W.S."/>
            <person name="Peterson D.G."/>
            <person name="Frelichowski J.E."/>
            <person name="Scheffler J.A."/>
            <person name="Scheffler B.E."/>
            <person name="Wendel J.F."/>
        </authorList>
    </citation>
    <scope>NUCLEOTIDE SEQUENCE [LARGE SCALE GENOMIC DNA]</scope>
    <source>
        <strain evidence="2">5</strain>
        <tissue evidence="2">Leaf</tissue>
    </source>
</reference>
<proteinExistence type="predicted"/>
<dbReference type="AlphaFoldDB" id="A0A7J9C4V8"/>
<dbReference type="Proteomes" id="UP000593579">
    <property type="component" value="Unassembled WGS sequence"/>
</dbReference>
<organism evidence="2 3">
    <name type="scientific">Gossypium gossypioides</name>
    <name type="common">Mexican cotton</name>
    <name type="synonym">Selera gossypioides</name>
    <dbReference type="NCBI Taxonomy" id="34282"/>
    <lineage>
        <taxon>Eukaryota</taxon>
        <taxon>Viridiplantae</taxon>
        <taxon>Streptophyta</taxon>
        <taxon>Embryophyta</taxon>
        <taxon>Tracheophyta</taxon>
        <taxon>Spermatophyta</taxon>
        <taxon>Magnoliopsida</taxon>
        <taxon>eudicotyledons</taxon>
        <taxon>Gunneridae</taxon>
        <taxon>Pentapetalae</taxon>
        <taxon>rosids</taxon>
        <taxon>malvids</taxon>
        <taxon>Malvales</taxon>
        <taxon>Malvaceae</taxon>
        <taxon>Malvoideae</taxon>
        <taxon>Gossypium</taxon>
    </lineage>
</organism>
<dbReference type="PANTHER" id="PTHR23272:SF182">
    <property type="entry name" value="OS09G0381850 PROTEIN"/>
    <property type="match status" value="1"/>
</dbReference>
<feature type="non-terminal residue" evidence="2">
    <location>
        <position position="185"/>
    </location>
</feature>
<dbReference type="SUPFAM" id="SSF53098">
    <property type="entry name" value="Ribonuclease H-like"/>
    <property type="match status" value="1"/>
</dbReference>
<name>A0A7J9C4V8_GOSGO</name>
<dbReference type="EMBL" id="JABEZY010000008">
    <property type="protein sequence ID" value="MBA0743456.1"/>
    <property type="molecule type" value="Genomic_DNA"/>
</dbReference>
<dbReference type="GO" id="GO:0003677">
    <property type="term" value="F:DNA binding"/>
    <property type="evidence" value="ECO:0007669"/>
    <property type="project" value="InterPro"/>
</dbReference>
<dbReference type="PANTHER" id="PTHR23272">
    <property type="entry name" value="BED FINGER-RELATED"/>
    <property type="match status" value="1"/>
</dbReference>
<evidence type="ECO:0000259" key="1">
    <source>
        <dbReference type="Pfam" id="PF14372"/>
    </source>
</evidence>
<gene>
    <name evidence="2" type="ORF">Gogos_006129</name>
</gene>
<keyword evidence="3" id="KW-1185">Reference proteome</keyword>
<dbReference type="OrthoDB" id="1002002at2759"/>
<dbReference type="InterPro" id="IPR025525">
    <property type="entry name" value="hAT-like_transposase_RNase-H"/>
</dbReference>
<feature type="domain" description="hAT-like transposase RNase-H fold" evidence="1">
    <location>
        <begin position="30"/>
        <end position="120"/>
    </location>
</feature>
<evidence type="ECO:0000313" key="2">
    <source>
        <dbReference type="EMBL" id="MBA0743456.1"/>
    </source>
</evidence>
<accession>A0A7J9C4V8</accession>
<sequence length="185" mass="21894">MQHMLCCHVYWSLSTYFHGMLNEMQVISIFQVMKIGIKELLMEKSLSEELWMRQMADKMQIKFDKYWDKCSLLISIAIILDPRNKMKLIYFNFHVIFSEEEAPKQICIVRDSLYELYKEYVDEYVAANVGTSMENDVQECGVSNASTISRIGKGKVMTRRSKFERYSRSVDKVDNVKFELDIYLE</sequence>
<protein>
    <recommendedName>
        <fullName evidence="1">hAT-like transposase RNase-H fold domain-containing protein</fullName>
    </recommendedName>
</protein>
<evidence type="ECO:0000313" key="3">
    <source>
        <dbReference type="Proteomes" id="UP000593579"/>
    </source>
</evidence>
<dbReference type="Pfam" id="PF14372">
    <property type="entry name" value="hAT-like_RNase-H"/>
    <property type="match status" value="1"/>
</dbReference>
<comment type="caution">
    <text evidence="2">The sequence shown here is derived from an EMBL/GenBank/DDBJ whole genome shotgun (WGS) entry which is preliminary data.</text>
</comment>
<dbReference type="InterPro" id="IPR012337">
    <property type="entry name" value="RNaseH-like_sf"/>
</dbReference>